<dbReference type="GeneID" id="115264504"/>
<name>A0ABM1XIS5_AEDAL</name>
<sequence length="265" mass="30293">MEEIVVEELVADSDLINDADEQPDLKNIIMEEWKLESTVVYRCLRNYPHNIGHGVTMEYLKVLDEKALGDIFSVVKWTGHKHALRSKLEQWKESALYRPLPSITSNPVSGTSPGHNAVPGPSHMTKLLQTTVTNHVLLGILERNEKGKIVCQYYQAHQRLDMEQRRSLAHTIVDYYIANNTYFTLADMERFADLIAARFPPEISETYYNPRDSASGKKYPSGLLYDRFHNRKKTGSRRQVGEIDPWTRYKAEAVKLTADGKIGAE</sequence>
<organism evidence="1 2">
    <name type="scientific">Aedes albopictus</name>
    <name type="common">Asian tiger mosquito</name>
    <name type="synonym">Stegomyia albopicta</name>
    <dbReference type="NCBI Taxonomy" id="7160"/>
    <lineage>
        <taxon>Eukaryota</taxon>
        <taxon>Metazoa</taxon>
        <taxon>Ecdysozoa</taxon>
        <taxon>Arthropoda</taxon>
        <taxon>Hexapoda</taxon>
        <taxon>Insecta</taxon>
        <taxon>Pterygota</taxon>
        <taxon>Neoptera</taxon>
        <taxon>Endopterygota</taxon>
        <taxon>Diptera</taxon>
        <taxon>Nematocera</taxon>
        <taxon>Culicoidea</taxon>
        <taxon>Culicidae</taxon>
        <taxon>Culicinae</taxon>
        <taxon>Aedini</taxon>
        <taxon>Aedes</taxon>
        <taxon>Stegomyia</taxon>
    </lineage>
</organism>
<reference evidence="2" key="1">
    <citation type="journal article" date="2015" name="Proc. Natl. Acad. Sci. U.S.A.">
        <title>Genome sequence of the Asian Tiger mosquito, Aedes albopictus, reveals insights into its biology, genetics, and evolution.</title>
        <authorList>
            <person name="Chen X.G."/>
            <person name="Jiang X."/>
            <person name="Gu J."/>
            <person name="Xu M."/>
            <person name="Wu Y."/>
            <person name="Deng Y."/>
            <person name="Zhang C."/>
            <person name="Bonizzoni M."/>
            <person name="Dermauw W."/>
            <person name="Vontas J."/>
            <person name="Armbruster P."/>
            <person name="Huang X."/>
            <person name="Yang Y."/>
            <person name="Zhang H."/>
            <person name="He W."/>
            <person name="Peng H."/>
            <person name="Liu Y."/>
            <person name="Wu K."/>
            <person name="Chen J."/>
            <person name="Lirakis M."/>
            <person name="Topalis P."/>
            <person name="Van Leeuwen T."/>
            <person name="Hall A.B."/>
            <person name="Jiang X."/>
            <person name="Thorpe C."/>
            <person name="Mueller R.L."/>
            <person name="Sun C."/>
            <person name="Waterhouse R.M."/>
            <person name="Yan G."/>
            <person name="Tu Z.J."/>
            <person name="Fang X."/>
            <person name="James A.A."/>
        </authorList>
    </citation>
    <scope>NUCLEOTIDE SEQUENCE [LARGE SCALE GENOMIC DNA]</scope>
    <source>
        <strain evidence="2">Foshan</strain>
    </source>
</reference>
<dbReference type="EnsemblMetazoa" id="AALFPA23_000071.R110">
    <property type="protein sequence ID" value="AALFPA23_000071.P110"/>
    <property type="gene ID" value="AALFPA23_000071"/>
</dbReference>
<dbReference type="RefSeq" id="XP_062699997.1">
    <property type="nucleotide sequence ID" value="XM_062844013.1"/>
</dbReference>
<protein>
    <submittedName>
        <fullName evidence="1">Uncharacterized protein</fullName>
    </submittedName>
</protein>
<evidence type="ECO:0000313" key="1">
    <source>
        <dbReference type="EnsemblMetazoa" id="AALFPA23_000071.P110"/>
    </source>
</evidence>
<reference evidence="1" key="2">
    <citation type="submission" date="2025-05" db="UniProtKB">
        <authorList>
            <consortium name="EnsemblMetazoa"/>
        </authorList>
    </citation>
    <scope>IDENTIFICATION</scope>
    <source>
        <strain evidence="1">Foshan</strain>
    </source>
</reference>
<evidence type="ECO:0000313" key="2">
    <source>
        <dbReference type="Proteomes" id="UP000069940"/>
    </source>
</evidence>
<proteinExistence type="predicted"/>
<accession>A0ABM1XIS5</accession>
<dbReference type="Proteomes" id="UP000069940">
    <property type="component" value="Unassembled WGS sequence"/>
</dbReference>
<keyword evidence="2" id="KW-1185">Reference proteome</keyword>